<dbReference type="PANTHER" id="PTHR33295">
    <property type="entry name" value="ATPASE"/>
    <property type="match status" value="1"/>
</dbReference>
<dbReference type="InterPro" id="IPR025420">
    <property type="entry name" value="DUF4143"/>
</dbReference>
<dbReference type="RefSeq" id="WP_263607961.1">
    <property type="nucleotide sequence ID" value="NZ_JAOVQM010000002.1"/>
</dbReference>
<evidence type="ECO:0000313" key="4">
    <source>
        <dbReference type="Proteomes" id="UP001177160"/>
    </source>
</evidence>
<protein>
    <submittedName>
        <fullName evidence="3">ATP-binding protein</fullName>
    </submittedName>
</protein>
<feature type="domain" description="AAA" evidence="1">
    <location>
        <begin position="1"/>
        <end position="128"/>
    </location>
</feature>
<evidence type="ECO:0000259" key="1">
    <source>
        <dbReference type="Pfam" id="PF13173"/>
    </source>
</evidence>
<organism evidence="3 4">
    <name type="scientific">Paracholeplasma manati</name>
    <dbReference type="NCBI Taxonomy" id="591373"/>
    <lineage>
        <taxon>Bacteria</taxon>
        <taxon>Bacillati</taxon>
        <taxon>Mycoplasmatota</taxon>
        <taxon>Mollicutes</taxon>
        <taxon>Acholeplasmatales</taxon>
        <taxon>Acholeplasmataceae</taxon>
        <taxon>Paracholeplasma</taxon>
    </lineage>
</organism>
<dbReference type="Pfam" id="PF13635">
    <property type="entry name" value="DUF4143"/>
    <property type="match status" value="1"/>
</dbReference>
<dbReference type="Pfam" id="PF13173">
    <property type="entry name" value="AAA_14"/>
    <property type="match status" value="1"/>
</dbReference>
<dbReference type="GO" id="GO:0005524">
    <property type="term" value="F:ATP binding"/>
    <property type="evidence" value="ECO:0007669"/>
    <property type="project" value="UniProtKB-KW"/>
</dbReference>
<dbReference type="SUPFAM" id="SSF52540">
    <property type="entry name" value="P-loop containing nucleoside triphosphate hydrolases"/>
    <property type="match status" value="1"/>
</dbReference>
<evidence type="ECO:0000259" key="2">
    <source>
        <dbReference type="Pfam" id="PF13635"/>
    </source>
</evidence>
<keyword evidence="3" id="KW-0067">ATP-binding</keyword>
<dbReference type="Proteomes" id="UP001177160">
    <property type="component" value="Unassembled WGS sequence"/>
</dbReference>
<dbReference type="PANTHER" id="PTHR33295:SF20">
    <property type="entry name" value="ATPASE"/>
    <property type="match status" value="1"/>
</dbReference>
<reference evidence="3" key="1">
    <citation type="submission" date="2022-09" db="EMBL/GenBank/DDBJ databases">
        <title>Novel Mycoplasma species identified in domestic and wild animals.</title>
        <authorList>
            <person name="Volokhov D.V."/>
            <person name="Furtak V.A."/>
            <person name="Zagorodnyaya T.A."/>
        </authorList>
    </citation>
    <scope>NUCLEOTIDE SEQUENCE</scope>
    <source>
        <strain evidence="3">Oakley</strain>
    </source>
</reference>
<evidence type="ECO:0000313" key="3">
    <source>
        <dbReference type="EMBL" id="MCV2231808.1"/>
    </source>
</evidence>
<proteinExistence type="predicted"/>
<keyword evidence="3" id="KW-0547">Nucleotide-binding</keyword>
<name>A0ABT2Y5T4_9MOLU</name>
<keyword evidence="4" id="KW-1185">Reference proteome</keyword>
<dbReference type="InterPro" id="IPR027417">
    <property type="entry name" value="P-loop_NTPase"/>
</dbReference>
<dbReference type="InterPro" id="IPR041682">
    <property type="entry name" value="AAA_14"/>
</dbReference>
<sequence>MITGMRRVGKSTLIDLYIQKLIETGVSKDQILKINLELPDFFNIDNYRDLSDYVLFWAKEKTAPLYVFIDEIGRVQSWEKAINGFHTLNRFDLYITGSNAYLLSTDLSTFLAGRYVEIPVLPLSYKEFTRLYPKSDFNDFIRFGGMPSISPLGLVYETSMTVLRDSFRSAVLQDVITRHQIRQTVVLERLIQYIFTNTGKTFSALSIVNYLKSQRIAVSVDTILSYLTILENAFLIYRVKRHDLIGKVILKTEEKYYISDHGFREAIAGNNFTVIEMILENIVLIELKRRGYQVYIGKVNDLEIDFVVKKDGQTAYYQVAYLLINDSTRSREFDVFQLITDNHPKYVLSMDTINFSKDGIIHKNMIDFLLE</sequence>
<feature type="domain" description="DUF4143" evidence="2">
    <location>
        <begin position="173"/>
        <end position="319"/>
    </location>
</feature>
<comment type="caution">
    <text evidence="3">The sequence shown here is derived from an EMBL/GenBank/DDBJ whole genome shotgun (WGS) entry which is preliminary data.</text>
</comment>
<dbReference type="EMBL" id="JAOVQM010000002">
    <property type="protein sequence ID" value="MCV2231808.1"/>
    <property type="molecule type" value="Genomic_DNA"/>
</dbReference>
<gene>
    <name evidence="3" type="ORF">N7548_03100</name>
</gene>
<accession>A0ABT2Y5T4</accession>